<evidence type="ECO:0000313" key="3">
    <source>
        <dbReference type="Proteomes" id="UP000241404"/>
    </source>
</evidence>
<proteinExistence type="predicted"/>
<dbReference type="OrthoDB" id="5588512at2"/>
<evidence type="ECO:0000313" key="1">
    <source>
        <dbReference type="EMBL" id="PSU16897.1"/>
    </source>
</evidence>
<dbReference type="RefSeq" id="WP_036763545.1">
    <property type="nucleotide sequence ID" value="NZ_CP018297.1"/>
</dbReference>
<dbReference type="Proteomes" id="UP000241404">
    <property type="component" value="Unassembled WGS sequence"/>
</dbReference>
<sequence length="77" mass="8974">MISSTEIYYCPCCKHDTPHIVVLVRKESPFKNDKHQKRKEFLSGLLQGMLFGAFMSSMDQFSRHIICSECGRKFIED</sequence>
<reference evidence="1 3" key="1">
    <citation type="submission" date="2018-03" db="EMBL/GenBank/DDBJ databases">
        <title>Whole genome sequencing of Histamine producing bacteria.</title>
        <authorList>
            <person name="Butler K."/>
        </authorList>
    </citation>
    <scope>NUCLEOTIDE SEQUENCE [LARGE SCALE GENOMIC DNA]</scope>
    <source>
        <strain evidence="1 3">BT-6</strain>
    </source>
</reference>
<dbReference type="Proteomes" id="UP000251647">
    <property type="component" value="Unassembled WGS sequence"/>
</dbReference>
<dbReference type="EMBL" id="PYMM01000005">
    <property type="protein sequence ID" value="PSU16897.1"/>
    <property type="molecule type" value="Genomic_DNA"/>
</dbReference>
<dbReference type="EMBL" id="UATL01000001">
    <property type="protein sequence ID" value="SPY28638.1"/>
    <property type="molecule type" value="Genomic_DNA"/>
</dbReference>
<dbReference type="GeneID" id="93398144"/>
<organism evidence="2 4">
    <name type="scientific">Photobacterium damselae</name>
    <dbReference type="NCBI Taxonomy" id="38293"/>
    <lineage>
        <taxon>Bacteria</taxon>
        <taxon>Pseudomonadati</taxon>
        <taxon>Pseudomonadota</taxon>
        <taxon>Gammaproteobacteria</taxon>
        <taxon>Vibrionales</taxon>
        <taxon>Vibrionaceae</taxon>
        <taxon>Photobacterium</taxon>
    </lineage>
</organism>
<evidence type="ECO:0000313" key="2">
    <source>
        <dbReference type="EMBL" id="SPY28638.1"/>
    </source>
</evidence>
<name>A0A2T3I8P0_PHODM</name>
<dbReference type="AlphaFoldDB" id="A0A2T3I8P0"/>
<reference evidence="2 4" key="2">
    <citation type="submission" date="2018-06" db="EMBL/GenBank/DDBJ databases">
        <authorList>
            <consortium name="Pathogen Informatics"/>
            <person name="Doyle S."/>
        </authorList>
    </citation>
    <scope>NUCLEOTIDE SEQUENCE [LARGE SCALE GENOMIC DNA]</scope>
    <source>
        <strain evidence="2 4">NCTC11647</strain>
    </source>
</reference>
<accession>A0A2T3I8P0</accession>
<evidence type="ECO:0000313" key="4">
    <source>
        <dbReference type="Proteomes" id="UP000251647"/>
    </source>
</evidence>
<gene>
    <name evidence="1" type="ORF">CTM90_10545</name>
    <name evidence="2" type="ORF">NCTC11647_01736</name>
</gene>
<protein>
    <submittedName>
        <fullName evidence="2">Uncharacterized protein</fullName>
    </submittedName>
</protein>